<dbReference type="KEGG" id="talb:FTW19_23250"/>
<dbReference type="EMBL" id="CP042806">
    <property type="protein sequence ID" value="QEE30649.1"/>
    <property type="molecule type" value="Genomic_DNA"/>
</dbReference>
<dbReference type="Pfam" id="PF00756">
    <property type="entry name" value="Esterase"/>
    <property type="match status" value="1"/>
</dbReference>
<keyword evidence="3" id="KW-1185">Reference proteome</keyword>
<reference evidence="2 3" key="1">
    <citation type="submission" date="2019-08" db="EMBL/GenBank/DDBJ databases">
        <title>Complete genome sequence of Terriglobus albidus strain ORNL.</title>
        <authorList>
            <person name="Podar M."/>
        </authorList>
    </citation>
    <scope>NUCLEOTIDE SEQUENCE [LARGE SCALE GENOMIC DNA]</scope>
    <source>
        <strain evidence="2 3">ORNL</strain>
    </source>
</reference>
<dbReference type="AlphaFoldDB" id="A0A5B9EFT2"/>
<gene>
    <name evidence="2" type="ORF">FTW19_23250</name>
</gene>
<dbReference type="PANTHER" id="PTHR48098">
    <property type="entry name" value="ENTEROCHELIN ESTERASE-RELATED"/>
    <property type="match status" value="1"/>
</dbReference>
<evidence type="ECO:0000313" key="3">
    <source>
        <dbReference type="Proteomes" id="UP000321820"/>
    </source>
</evidence>
<protein>
    <submittedName>
        <fullName evidence="2">Esterase</fullName>
    </submittedName>
</protein>
<feature type="chain" id="PRO_5022904755" evidence="1">
    <location>
        <begin position="19"/>
        <end position="569"/>
    </location>
</feature>
<feature type="signal peptide" evidence="1">
    <location>
        <begin position="1"/>
        <end position="18"/>
    </location>
</feature>
<dbReference type="RefSeq" id="WP_147649955.1">
    <property type="nucleotide sequence ID" value="NZ_CP042806.1"/>
</dbReference>
<keyword evidence="1" id="KW-0732">Signal</keyword>
<dbReference type="InterPro" id="IPR050583">
    <property type="entry name" value="Mycobacterial_A85_antigen"/>
</dbReference>
<accession>A0A5B9EFT2</accession>
<sequence length="569" mass="62878">MRHAALLCSLLVSSFAFAAPVKHAAGPRIEVTVTPTAAGSAPLTGRILVAISKAATGEPRNQIDESYESQQVFGMDVTGAAPGTPIVLDDASAYGYPIRHLADLPAGEYTVQAVFNRYEEFHLANGKTVLLPPDKGEGQHWNTKPGNPMSKPVKLTFAKNGAVTITADAMIPEPPAPAPDTKYIRHVRIRSELLSKFWGREMFVSAIVLLPEGFDSHPDAHYPTVVYQDHFHPNFSAIGWRETPPPSDLQGREAVRAKWQYAFYQAWTNGTLPHVLIVEPQHANPYYDDSYAVNSASIGPYGDAITQELIPAVEKQFRGIGQGWARATYGGSTGGWEALASQVFYPEFYNGTWSFCPDPVSFHAYQGADLYTDTNAYTRTGPFETIDIPSDRRGDSHITAQMAQVNHYELALGSHGRSGEQYDIWQAVFSPQGADGLPAPVYDKDTGAIDKEVVKYWHDHYDLDAILMRDWTTLGPKLEGKLHIAVGDSDTYYLNNAVYLLEADLKSTRNPHSDATFDFGPRKPHCYTGALPEWDESQGADMNQRVLPLMTRHMLETAPKDADTKSWVY</sequence>
<dbReference type="Proteomes" id="UP000321820">
    <property type="component" value="Chromosome"/>
</dbReference>
<dbReference type="OrthoDB" id="9768282at2"/>
<evidence type="ECO:0000256" key="1">
    <source>
        <dbReference type="SAM" id="SignalP"/>
    </source>
</evidence>
<evidence type="ECO:0000313" key="2">
    <source>
        <dbReference type="EMBL" id="QEE30649.1"/>
    </source>
</evidence>
<organism evidence="2 3">
    <name type="scientific">Terriglobus albidus</name>
    <dbReference type="NCBI Taxonomy" id="1592106"/>
    <lineage>
        <taxon>Bacteria</taxon>
        <taxon>Pseudomonadati</taxon>
        <taxon>Acidobacteriota</taxon>
        <taxon>Terriglobia</taxon>
        <taxon>Terriglobales</taxon>
        <taxon>Acidobacteriaceae</taxon>
        <taxon>Terriglobus</taxon>
    </lineage>
</organism>
<name>A0A5B9EFT2_9BACT</name>
<dbReference type="PANTHER" id="PTHR48098:SF3">
    <property type="entry name" value="IRON(III) ENTEROBACTIN ESTERASE"/>
    <property type="match status" value="1"/>
</dbReference>
<dbReference type="Gene3D" id="3.40.50.1820">
    <property type="entry name" value="alpha/beta hydrolase"/>
    <property type="match status" value="1"/>
</dbReference>
<dbReference type="InterPro" id="IPR029058">
    <property type="entry name" value="AB_hydrolase_fold"/>
</dbReference>
<dbReference type="SUPFAM" id="SSF53474">
    <property type="entry name" value="alpha/beta-Hydrolases"/>
    <property type="match status" value="1"/>
</dbReference>
<dbReference type="InterPro" id="IPR000801">
    <property type="entry name" value="Esterase-like"/>
</dbReference>
<proteinExistence type="predicted"/>